<dbReference type="Pfam" id="PF01803">
    <property type="entry name" value="LIM_bind"/>
    <property type="match status" value="1"/>
</dbReference>
<dbReference type="InterPro" id="IPR029005">
    <property type="entry name" value="LIM-bd/SEUSS"/>
</dbReference>
<feature type="region of interest" description="Disordered" evidence="1">
    <location>
        <begin position="239"/>
        <end position="284"/>
    </location>
</feature>
<dbReference type="EMBL" id="JAPFFK010000002">
    <property type="protein sequence ID" value="KAJ6774132.1"/>
    <property type="molecule type" value="Genomic_DNA"/>
</dbReference>
<gene>
    <name evidence="2" type="ORF">OIU79_017543</name>
</gene>
<feature type="region of interest" description="Disordered" evidence="1">
    <location>
        <begin position="689"/>
        <end position="781"/>
    </location>
</feature>
<feature type="region of interest" description="Disordered" evidence="1">
    <location>
        <begin position="1"/>
        <end position="47"/>
    </location>
</feature>
<feature type="region of interest" description="Disordered" evidence="1">
    <location>
        <begin position="595"/>
        <end position="646"/>
    </location>
</feature>
<feature type="compositionally biased region" description="Polar residues" evidence="1">
    <location>
        <begin position="159"/>
        <end position="173"/>
    </location>
</feature>
<feature type="compositionally biased region" description="Polar residues" evidence="1">
    <location>
        <begin position="746"/>
        <end position="768"/>
    </location>
</feature>
<feature type="compositionally biased region" description="Low complexity" evidence="1">
    <location>
        <begin position="689"/>
        <end position="700"/>
    </location>
</feature>
<proteinExistence type="predicted"/>
<feature type="compositionally biased region" description="Low complexity" evidence="1">
    <location>
        <begin position="142"/>
        <end position="158"/>
    </location>
</feature>
<dbReference type="Proteomes" id="UP001151532">
    <property type="component" value="Chromosome 5"/>
</dbReference>
<feature type="compositionally biased region" description="Polar residues" evidence="1">
    <location>
        <begin position="126"/>
        <end position="141"/>
    </location>
</feature>
<name>A0A9Q1AK83_SALPP</name>
<reference evidence="2" key="1">
    <citation type="submission" date="2022-11" db="EMBL/GenBank/DDBJ databases">
        <authorList>
            <person name="Hyden B.L."/>
            <person name="Feng K."/>
            <person name="Yates T."/>
            <person name="Jawdy S."/>
            <person name="Smart L.B."/>
            <person name="Muchero W."/>
        </authorList>
    </citation>
    <scope>NUCLEOTIDE SEQUENCE</scope>
    <source>
        <tissue evidence="2">Shoot tip</tissue>
    </source>
</reference>
<organism evidence="2 3">
    <name type="scientific">Salix purpurea</name>
    <name type="common">Purple osier willow</name>
    <dbReference type="NCBI Taxonomy" id="77065"/>
    <lineage>
        <taxon>Eukaryota</taxon>
        <taxon>Viridiplantae</taxon>
        <taxon>Streptophyta</taxon>
        <taxon>Embryophyta</taxon>
        <taxon>Tracheophyta</taxon>
        <taxon>Spermatophyta</taxon>
        <taxon>Magnoliopsida</taxon>
        <taxon>eudicotyledons</taxon>
        <taxon>Gunneridae</taxon>
        <taxon>Pentapetalae</taxon>
        <taxon>rosids</taxon>
        <taxon>fabids</taxon>
        <taxon>Malpighiales</taxon>
        <taxon>Salicaceae</taxon>
        <taxon>Saliceae</taxon>
        <taxon>Salix</taxon>
    </lineage>
</organism>
<feature type="compositionally biased region" description="Polar residues" evidence="1">
    <location>
        <begin position="36"/>
        <end position="47"/>
    </location>
</feature>
<keyword evidence="3" id="KW-1185">Reference proteome</keyword>
<dbReference type="PANTHER" id="PTHR10378">
    <property type="entry name" value="LIM DOMAIN-BINDING PROTEIN"/>
    <property type="match status" value="1"/>
</dbReference>
<evidence type="ECO:0000313" key="2">
    <source>
        <dbReference type="EMBL" id="KAJ6774132.1"/>
    </source>
</evidence>
<feature type="compositionally biased region" description="Low complexity" evidence="1">
    <location>
        <begin position="250"/>
        <end position="273"/>
    </location>
</feature>
<feature type="compositionally biased region" description="Polar residues" evidence="1">
    <location>
        <begin position="274"/>
        <end position="283"/>
    </location>
</feature>
<evidence type="ECO:0000313" key="3">
    <source>
        <dbReference type="Proteomes" id="UP001151532"/>
    </source>
</evidence>
<feature type="compositionally biased region" description="Polar residues" evidence="1">
    <location>
        <begin position="204"/>
        <end position="213"/>
    </location>
</feature>
<accession>A0A9Q1AK83</accession>
<feature type="compositionally biased region" description="Low complexity" evidence="1">
    <location>
        <begin position="174"/>
        <end position="183"/>
    </location>
</feature>
<evidence type="ECO:0000256" key="1">
    <source>
        <dbReference type="SAM" id="MobiDB-lite"/>
    </source>
</evidence>
<protein>
    <submittedName>
        <fullName evidence="2">LIM-DOMAIN BINDING PROTEIN/SEUSS-RELATED</fullName>
    </submittedName>
</protein>
<sequence length="914" mass="99322">MVPSGPPTPIGGAQSVSPSLMRSNSGMLGAQGGNLGSQTTFPSLMSPRTQFNNMSMLGNVPNVSSLLNQSFGNGGPNPGFPGHGSSQRGNIDTGAESDPLSNVGNGMGFNAPSSSFVPANMVNPGHSGQVQGQQFSNPTGNQLLSDQQQSQLEAQSFQHGQRSMQQFSGSHNAQQVQQQHQFQSIRGGLAGVGPVKMEPHVTNDQHGAQQPQPLRNPGSVKLEPHQLQTMRNLSTVKLEPQHSDQSLFLQQQQQQQQQQQHQQQQQQQQHQQQLLHMSRQSPHQAAVQLNLMQQQRLLQMHQQQQQQQQLLKAMPQQRPQLPQQFQQQNLPLRSPVKSVYEPGMCARRLTNYMHQQQRRPEDNNIDFWRKFVSEFFAPHAKKKWCVSMYGSGRQTAGVFPQDVWHCEICNRKPGRGFEATVEVLPRLFKIKYESGTLEELLYVDMPREYQNSSGQIVLDYAKAIQESVFEQLRVVRDGQLRIVFSPDLKICSWEFCARRHEELIPRRLLIPQVSQLGAAAQKYQAATQNASANLSVPELQNNCNVFVASARQLAKALEVPLVNDLGYTKRYVRCLQISEVVNSMKDLIDYSRETGTGPMESLAKFPRRAGSSSGFHSQAPQPEQQQQQQQQQLQTIPQNSNSDRSSAQLTMQITASNGMASVNNSLTAASTTTSASTIVGLLHQNSMNSRQQNSMNNASSPYGGNSVQIQSPGSSGTIPQAQPNPSPFQSPTPSSSNNPPQTSHSALTATNHIGSTNSSANIPLQQPALSGEADHGDSQSSVQKIIHDIMLSNQLSGAGGMAGVGSLVNDMKNVNGNNTVISGGNGPVGNGTANGSGIGGAGYGTMGGLVQSTVVNGIRAAMGNNSMMNGRMGVPSMVRDQSMNHQHDLGNQLPSGLGAVNGFSNLQFDWKPSP</sequence>
<feature type="region of interest" description="Disordered" evidence="1">
    <location>
        <begin position="67"/>
        <end position="220"/>
    </location>
</feature>
<feature type="compositionally biased region" description="Low complexity" evidence="1">
    <location>
        <begin position="731"/>
        <end position="745"/>
    </location>
</feature>
<dbReference type="AlphaFoldDB" id="A0A9Q1AK83"/>
<feature type="compositionally biased region" description="Polar residues" evidence="1">
    <location>
        <begin position="702"/>
        <end position="721"/>
    </location>
</feature>
<comment type="caution">
    <text evidence="2">The sequence shown here is derived from an EMBL/GenBank/DDBJ whole genome shotgun (WGS) entry which is preliminary data.</text>
</comment>
<feature type="compositionally biased region" description="Polar residues" evidence="1">
    <location>
        <begin position="14"/>
        <end position="26"/>
    </location>
</feature>
<dbReference type="EMBL" id="JAPFFK010000002">
    <property type="protein sequence ID" value="KAJ6774131.1"/>
    <property type="molecule type" value="Genomic_DNA"/>
</dbReference>
<feature type="compositionally biased region" description="Low complexity" evidence="1">
    <location>
        <begin position="618"/>
        <end position="638"/>
    </location>
</feature>
<reference evidence="2" key="2">
    <citation type="journal article" date="2023" name="Int. J. Mol. Sci.">
        <title>De Novo Assembly and Annotation of 11 Diverse Shrub Willow (Salix) Genomes Reveals Novel Gene Organization in Sex-Linked Regions.</title>
        <authorList>
            <person name="Hyden B."/>
            <person name="Feng K."/>
            <person name="Yates T.B."/>
            <person name="Jawdy S."/>
            <person name="Cereghino C."/>
            <person name="Smart L.B."/>
            <person name="Muchero W."/>
        </authorList>
    </citation>
    <scope>NUCLEOTIDE SEQUENCE</scope>
    <source>
        <tissue evidence="2">Shoot tip</tissue>
    </source>
</reference>
<dbReference type="OrthoDB" id="774557at2759"/>